<evidence type="ECO:0000313" key="10">
    <source>
        <dbReference type="EMBL" id="AUB60118.1"/>
    </source>
</evidence>
<dbReference type="AlphaFoldDB" id="A0A2H4VPT8"/>
<accession>A0A2H4VPT8</accession>
<feature type="transmembrane region" description="Helical" evidence="8">
    <location>
        <begin position="345"/>
        <end position="362"/>
    </location>
</feature>
<dbReference type="Pfam" id="PF13231">
    <property type="entry name" value="PMT_2"/>
    <property type="match status" value="1"/>
</dbReference>
<dbReference type="PANTHER" id="PTHR33908">
    <property type="entry name" value="MANNOSYLTRANSFERASE YKCB-RELATED"/>
    <property type="match status" value="1"/>
</dbReference>
<keyword evidence="4" id="KW-0808">Transferase</keyword>
<evidence type="ECO:0000313" key="11">
    <source>
        <dbReference type="Proteomes" id="UP000232631"/>
    </source>
</evidence>
<feature type="transmembrane region" description="Helical" evidence="8">
    <location>
        <begin position="210"/>
        <end position="228"/>
    </location>
</feature>
<sequence length="522" mass="60707">MEKKNFLITNFDLSISLIIYSILAIFSINYYHFNLGTDGISYLSIAENYVNGCWSLAINGYWSPLYSWLLTPIIFFDYNVSTAPYVTRIVSLVAGFVTIISLNRLSLTFNLNRTVKKVLLITSIPMILFYSIFKDTPDVLVVCLLVYYFSFIFDENYPNYWINGAICGFLGGMGFLTKTYIFPFFMVHFLFFNFLYYFKGLKKNRKGVKKNLIVGLVVFLAISGIWITTLSLKYDKPTIGTTTEYNHAIVGPEYGNHPVYSIGLIRPPNPSATSTWEEPSLVKLNDWSPFESREYFEFQLKLTKDNLLKTAIIFEYYSLLSFAIIFISLYFILKLKTERSFKNRLIYIMLTIFIYSSGYLLIFVEERYLWPAITLMMFCGFYIISTLYKEKNLSLKFRNIFLVILMVSFIFTPAFELFIYPSTDNGLYDLSKTLQNDYGLQGNIASNGHWENTLAISYYLNNQYYGLPKNIIDPVELKNELIANNITYYFVWGDSNNVQVINYNELTNGRIQGLRIYGRTYN</sequence>
<comment type="subcellular location">
    <subcellularLocation>
        <location evidence="1">Cell membrane</location>
        <topology evidence="1">Multi-pass membrane protein</topology>
    </subcellularLocation>
</comment>
<keyword evidence="5 8" id="KW-0812">Transmembrane</keyword>
<feature type="transmembrane region" description="Helical" evidence="8">
    <location>
        <begin position="311"/>
        <end position="333"/>
    </location>
</feature>
<evidence type="ECO:0000256" key="5">
    <source>
        <dbReference type="ARBA" id="ARBA00022692"/>
    </source>
</evidence>
<dbReference type="PANTHER" id="PTHR33908:SF11">
    <property type="entry name" value="MEMBRANE PROTEIN"/>
    <property type="match status" value="1"/>
</dbReference>
<dbReference type="GO" id="GO:0016763">
    <property type="term" value="F:pentosyltransferase activity"/>
    <property type="evidence" value="ECO:0007669"/>
    <property type="project" value="TreeGrafter"/>
</dbReference>
<keyword evidence="3" id="KW-0328">Glycosyltransferase</keyword>
<dbReference type="GeneID" id="35125850"/>
<name>A0A2H4VPT8_9EURY</name>
<feature type="transmembrane region" description="Helical" evidence="8">
    <location>
        <begin position="400"/>
        <end position="420"/>
    </location>
</feature>
<organism evidence="10 11">
    <name type="scientific">Methanobacterium subterraneum</name>
    <dbReference type="NCBI Taxonomy" id="59277"/>
    <lineage>
        <taxon>Archaea</taxon>
        <taxon>Methanobacteriati</taxon>
        <taxon>Methanobacteriota</taxon>
        <taxon>Methanomada group</taxon>
        <taxon>Methanobacteria</taxon>
        <taxon>Methanobacteriales</taxon>
        <taxon>Methanobacteriaceae</taxon>
        <taxon>Methanobacterium</taxon>
    </lineage>
</organism>
<evidence type="ECO:0000256" key="3">
    <source>
        <dbReference type="ARBA" id="ARBA00022676"/>
    </source>
</evidence>
<feature type="transmembrane region" description="Helical" evidence="8">
    <location>
        <begin position="368"/>
        <end position="388"/>
    </location>
</feature>
<dbReference type="Proteomes" id="UP000232631">
    <property type="component" value="Chromosome"/>
</dbReference>
<dbReference type="RefSeq" id="WP_100909184.1">
    <property type="nucleotide sequence ID" value="NZ_CP017768.1"/>
</dbReference>
<keyword evidence="11" id="KW-1185">Reference proteome</keyword>
<gene>
    <name evidence="10" type="ORF">BK009_05130</name>
</gene>
<dbReference type="GO" id="GO:0005886">
    <property type="term" value="C:plasma membrane"/>
    <property type="evidence" value="ECO:0007669"/>
    <property type="project" value="UniProtKB-SubCell"/>
</dbReference>
<keyword evidence="2" id="KW-1003">Cell membrane</keyword>
<proteinExistence type="predicted"/>
<reference evidence="10 11" key="1">
    <citation type="submission" date="2016-10" db="EMBL/GenBank/DDBJ databases">
        <title>Comparative genomics between deep and shallow subseafloor isolates.</title>
        <authorList>
            <person name="Ishii S."/>
            <person name="Miller J.R."/>
            <person name="Sutton G."/>
            <person name="Suzuki S."/>
            <person name="Methe B."/>
            <person name="Inagaki F."/>
            <person name="Imachi H."/>
        </authorList>
    </citation>
    <scope>NUCLEOTIDE SEQUENCE [LARGE SCALE GENOMIC DNA]</scope>
    <source>
        <strain evidence="10 11">A8p</strain>
    </source>
</reference>
<dbReference type="InterPro" id="IPR038731">
    <property type="entry name" value="RgtA/B/C-like"/>
</dbReference>
<feature type="transmembrane region" description="Helical" evidence="8">
    <location>
        <begin position="12"/>
        <end position="33"/>
    </location>
</feature>
<feature type="transmembrane region" description="Helical" evidence="8">
    <location>
        <begin position="180"/>
        <end position="198"/>
    </location>
</feature>
<evidence type="ECO:0000256" key="8">
    <source>
        <dbReference type="SAM" id="Phobius"/>
    </source>
</evidence>
<dbReference type="InterPro" id="IPR050297">
    <property type="entry name" value="LipidA_mod_glycosyltrf_83"/>
</dbReference>
<protein>
    <recommendedName>
        <fullName evidence="9">Glycosyltransferase RgtA/B/C/D-like domain-containing protein</fullName>
    </recommendedName>
</protein>
<evidence type="ECO:0000256" key="2">
    <source>
        <dbReference type="ARBA" id="ARBA00022475"/>
    </source>
</evidence>
<evidence type="ECO:0000256" key="7">
    <source>
        <dbReference type="ARBA" id="ARBA00023136"/>
    </source>
</evidence>
<evidence type="ECO:0000256" key="4">
    <source>
        <dbReference type="ARBA" id="ARBA00022679"/>
    </source>
</evidence>
<evidence type="ECO:0000259" key="9">
    <source>
        <dbReference type="Pfam" id="PF13231"/>
    </source>
</evidence>
<dbReference type="KEGG" id="msub:BK009_05130"/>
<evidence type="ECO:0000256" key="1">
    <source>
        <dbReference type="ARBA" id="ARBA00004651"/>
    </source>
</evidence>
<feature type="transmembrane region" description="Helical" evidence="8">
    <location>
        <begin position="85"/>
        <end position="102"/>
    </location>
</feature>
<keyword evidence="6 8" id="KW-1133">Transmembrane helix</keyword>
<evidence type="ECO:0000256" key="6">
    <source>
        <dbReference type="ARBA" id="ARBA00022989"/>
    </source>
</evidence>
<keyword evidence="7 8" id="KW-0472">Membrane</keyword>
<dbReference type="GO" id="GO:0008610">
    <property type="term" value="P:lipid biosynthetic process"/>
    <property type="evidence" value="ECO:0007669"/>
    <property type="project" value="UniProtKB-ARBA"/>
</dbReference>
<feature type="domain" description="Glycosyltransferase RgtA/B/C/D-like" evidence="9">
    <location>
        <begin position="86"/>
        <end position="226"/>
    </location>
</feature>
<dbReference type="EMBL" id="CP017768">
    <property type="protein sequence ID" value="AUB60118.1"/>
    <property type="molecule type" value="Genomic_DNA"/>
</dbReference>